<dbReference type="SUPFAM" id="SSF48208">
    <property type="entry name" value="Six-hairpin glycosidases"/>
    <property type="match status" value="1"/>
</dbReference>
<feature type="transmembrane region" description="Helical" evidence="4">
    <location>
        <begin position="422"/>
        <end position="444"/>
    </location>
</feature>
<dbReference type="InterPro" id="IPR052047">
    <property type="entry name" value="GH94_Enzymes"/>
</dbReference>
<evidence type="ECO:0008006" key="10">
    <source>
        <dbReference type="Google" id="ProtNLM"/>
    </source>
</evidence>
<keyword evidence="2" id="KW-0808">Transferase</keyword>
<feature type="domain" description="Glycosyl hydrolase 94 supersandwich" evidence="5">
    <location>
        <begin position="1995"/>
        <end position="2263"/>
    </location>
</feature>
<feature type="transmembrane region" description="Helical" evidence="4">
    <location>
        <begin position="954"/>
        <end position="976"/>
    </location>
</feature>
<evidence type="ECO:0000259" key="6">
    <source>
        <dbReference type="Pfam" id="PF10091"/>
    </source>
</evidence>
<feature type="transmembrane region" description="Helical" evidence="4">
    <location>
        <begin position="1246"/>
        <end position="1267"/>
    </location>
</feature>
<reference evidence="8 9" key="1">
    <citation type="journal article" date="2014" name="Proc. Natl. Acad. Sci. U.S.A.">
        <title>Functional type 2 photosynthetic reaction centers found in the rare bacterial phylum Gemmatimonadetes.</title>
        <authorList>
            <person name="Zeng Y."/>
            <person name="Feng F."/>
            <person name="Medova H."/>
            <person name="Dean J."/>
            <person name="Koblizek M."/>
        </authorList>
    </citation>
    <scope>NUCLEOTIDE SEQUENCE [LARGE SCALE GENOMIC DNA]</scope>
    <source>
        <strain evidence="8 9">AP64</strain>
    </source>
</reference>
<dbReference type="OrthoDB" id="9769991at2"/>
<dbReference type="InterPro" id="IPR010383">
    <property type="entry name" value="Glyco_hydrolase_94_b-supersand"/>
</dbReference>
<dbReference type="PANTHER" id="PTHR37469:SF2">
    <property type="entry name" value="CELLOBIONIC ACID PHOSPHORYLASE"/>
    <property type="match status" value="1"/>
</dbReference>
<keyword evidence="9" id="KW-1185">Reference proteome</keyword>
<evidence type="ECO:0000256" key="4">
    <source>
        <dbReference type="SAM" id="Phobius"/>
    </source>
</evidence>
<dbReference type="Gene3D" id="1.50.10.10">
    <property type="match status" value="1"/>
</dbReference>
<feature type="compositionally biased region" description="Basic and acidic residues" evidence="3">
    <location>
        <begin position="1445"/>
        <end position="1467"/>
    </location>
</feature>
<dbReference type="InterPro" id="IPR012341">
    <property type="entry name" value="6hp_glycosidase-like_sf"/>
</dbReference>
<evidence type="ECO:0000313" key="8">
    <source>
        <dbReference type="EMBL" id="AMW04454.1"/>
    </source>
</evidence>
<dbReference type="Proteomes" id="UP000076404">
    <property type="component" value="Chromosome"/>
</dbReference>
<protein>
    <recommendedName>
        <fullName evidence="10">Carbohydrate binding domain-containing protein</fullName>
    </recommendedName>
</protein>
<dbReference type="InterPro" id="IPR033432">
    <property type="entry name" value="GH94_catalytic"/>
</dbReference>
<dbReference type="Pfam" id="PF10091">
    <property type="entry name" value="Glycoamylase"/>
    <property type="match status" value="1"/>
</dbReference>
<keyword evidence="4" id="KW-0812">Transmembrane</keyword>
<dbReference type="CDD" id="cd11756">
    <property type="entry name" value="GH94N_ChvB_NdvB_1_like"/>
    <property type="match status" value="1"/>
</dbReference>
<dbReference type="Gene3D" id="2.60.420.10">
    <property type="entry name" value="Maltose phosphorylase, domain 3"/>
    <property type="match status" value="1"/>
</dbReference>
<evidence type="ECO:0000259" key="5">
    <source>
        <dbReference type="Pfam" id="PF06165"/>
    </source>
</evidence>
<dbReference type="GO" id="GO:0005975">
    <property type="term" value="P:carbohydrate metabolic process"/>
    <property type="evidence" value="ECO:0007669"/>
    <property type="project" value="InterPro"/>
</dbReference>
<dbReference type="PANTHER" id="PTHR37469">
    <property type="entry name" value="CELLOBIONIC ACID PHOSPHORYLASE-RELATED"/>
    <property type="match status" value="1"/>
</dbReference>
<reference evidence="8 9" key="2">
    <citation type="journal article" date="2016" name="Environ. Microbiol. Rep.">
        <title>Metagenomic evidence for the presence of phototrophic Gemmatimonadetes bacteria in diverse environments.</title>
        <authorList>
            <person name="Zeng Y."/>
            <person name="Baumbach J."/>
            <person name="Barbosa E.G."/>
            <person name="Azevedo V."/>
            <person name="Zhang C."/>
            <person name="Koblizek M."/>
        </authorList>
    </citation>
    <scope>NUCLEOTIDE SEQUENCE [LARGE SCALE GENOMIC DNA]</scope>
    <source>
        <strain evidence="8 9">AP64</strain>
    </source>
</reference>
<dbReference type="InterPro" id="IPR019282">
    <property type="entry name" value="Glycoamylase-like_cons_dom"/>
</dbReference>
<dbReference type="InterPro" id="IPR037018">
    <property type="entry name" value="GH65_N"/>
</dbReference>
<dbReference type="GO" id="GO:0030246">
    <property type="term" value="F:carbohydrate binding"/>
    <property type="evidence" value="ECO:0007669"/>
    <property type="project" value="InterPro"/>
</dbReference>
<evidence type="ECO:0000256" key="2">
    <source>
        <dbReference type="ARBA" id="ARBA00022679"/>
    </source>
</evidence>
<dbReference type="KEGG" id="gph:GEMMAAP_05575"/>
<feature type="transmembrane region" description="Helical" evidence="4">
    <location>
        <begin position="852"/>
        <end position="873"/>
    </location>
</feature>
<proteinExistence type="predicted"/>
<feature type="region of interest" description="Disordered" evidence="3">
    <location>
        <begin position="1439"/>
        <end position="1468"/>
    </location>
</feature>
<dbReference type="SMART" id="SM01068">
    <property type="entry name" value="CBM_X"/>
    <property type="match status" value="2"/>
</dbReference>
<dbReference type="InterPro" id="IPR011013">
    <property type="entry name" value="Gal_mutarotase_sf_dom"/>
</dbReference>
<dbReference type="SUPFAM" id="SSF74650">
    <property type="entry name" value="Galactose mutarotase-like"/>
    <property type="match status" value="2"/>
</dbReference>
<sequence>MSGRAERSRAEASDELLAGPIRGELLGADHLAARARTVARAQRLAGATRPLRPARLLARLAETRGILTDAHARLHVGANRGLDGGAAAEWLLDNFHVVQEQLLEVRDSLPRGYYRELPELSSGPLTGYPRVYEIAISLISHSEARIDLHNVDVYVSAFQSVSTLSIGELWAIPAMLRLGLIESVRRMTLRTVQRLDEIDLAVDWADRIRQAGSLGGRELRAALKDFANAEPPLTPHFVSRFLQTVRQTEGASVSLEWLEHWLREVGVSPERAVAESTNRLTLTQLIMANSVMSLRDIGRRDWREFVEHQSVMEQVLREDPAQAYPRMTFTTRDAYRHVVERIAKRTGRSEVAVAHLAIEMALQQSNVQEIAALRPLDAAAARRTHVGYYLVDEGLAALEDATGYTLWPVERLQRWARRAPDLMFLGGLVALTGIALLLAMMLLGRDARSAPWLVLLFMALPALDLAVTALHHVVTTVLPPHQLPRLDLHEHGVQAEHQTAVVVPTLLGNESDVRIALEHLEVQFLANREAHLQFVLLSDFTDAPTESEAEDDGIIEAALAGIRLLNARHAPDTAAVFFLLHRSREWNAQQGVWMGWERKRGKLLQFNRLLRGATTPAFAVQSDDIAILRTARYVITLDADTALPPDAAPSLIGAMAHPLNRAVFDSQQGRMIHGYGILQPRVGISLPSAQRSRFASVASGHPGVDPYSTAVSDVYQDLYGEGSFTGKGIYDIDAFELATHGRFPENTLLSHDLIEGNFARAGLLSDVIVYDDFPSTYISYARRKHRWIRGDWQLVPWLARRVPGVEGREHNTQSLIAQWKIADNLRRSTLEWSQLLLLIAGWTFLPGPAWRWTLLGLGAILAPWGMALIRAVVQPPRDKSWRAYYGAVGHDARLSLQQAAMSVVFLPHQAWLSIDAMVRSGYRMLLSRRRLLEWRSAQLVEQQLQRPLGECWRAMRGSVVAVLAIAVVLLTMRIRANVPLAALTGPDILTGVVTIGLLVSWTLAPLVAAQLSRSTRSVRERLSANARAEALRYARSHWAFFNAFVSAETHWLAPDNYQSEPEPVVAMRTSPTNIGLQLLATVSANDLGLISAGEMTVRLERAMATMMALPRYRGHFYNWYDLTDLRVLTPAYISTVDSGNLAGYLIALRQACLTMAHAEPAVHDRLQRLANQAYALAVEMDFSFLYDHDRKLFTIGYHPDSFTADDSFYDLLASEARLASFIAIAKNDVPVAHWFRLSRALNRTSGAMALVSWSGSMFEYLMPLLVMRSLPFTLLDQTYRSVVERHQAYAHARGVPWGTSESAYNLRDRHQTYQYRAFGIADLGLKRGLARDLVIAPYATALAAQVAPTEALANLAQLERMGAHSPYGFCDALDYTRPEPGGSFALVHAYMAHHIGMTLVSLTNVLRGDLWQQRFHADPLVKSVELLLHERVPRRLSVQAAQVARPDEASPPPERDSPVAREIDTRHHPAPRMALLGSRPYTVMLNHSGGGFSQYESLAVTRWPADGTTDAAGQFCYVRDLTSGRRWSTGTQPIGNVADWSRARLALDQVLLQRADGDIETRTEITVVPGDGAEVRRVTLTNNDQVPHDLELTSYGEIVLAPLNADRAHPAFSNLFVETEWHAWCSAITAVRRPRGAEEAPIWCVHLIDAGTDRIGTVSWETDRARFVGRGRSVTNPAAMDDGATLSGTTGAVLDPIFSVRTMVCVPPGQAVSVTFTTIVARSRESAFALAGRYHDSHAAQRALDFAWSATSIELQALGLTVESATLFQDLATQLIFPGGSLAPPPDEVERNRGSQPRLWSHGISGDVPIVLATIDDLDGLSTLRELFQAHRYWRQRGLVIDLVVVNGQAYNYLQELRDSIVEAMTEADDATLLELPGGVFIRRRDVFQPDDYLMLSATARMHIPCDGRPLTRILALADRRKVTATERLTSADRVGPLSSIVSALRPLVAPLGLDGSARETLPVVRAGSAVWPTPPPPEPLHCVNGIGGLTANNDYLIRVHREQRAPAPWVNVIANPHGGCVVSEQGSGCVWAENSYFFRLTPWHNDPVSDPPGDVIYLQDLSAGTLWSATPAPVTTDATFDVRHSTGSTSFTHEHDGIHSELLVGVPPDAAVKLSLLRLRNTGTRSRRIRVTAYAEWTLGARRDLTQQQVQTWFAPADRALLARNSFDPAFAEWVAFLACSEPVVSHSCDRLSFLGRHGTLDSPAALRQSTLDDRTGVGCDPCAALQMLVELGPGESREIVVLLGAAATEPAARELMSRLRAPRAAREALRLAVASWQERLGVVQVHTPEPTFDAMVNSWTLYQTLACRMWARTALYQSSGAYGFRDQLQDSMALLYAEPFIAREHILRAAARQFVEGDVQHWWHPHTGRGVRTRFSDDLAWLPYVVDQYVRVTGDASVLQTFVPFLSMRPLTTDEHEQYDLPVVTDEHADIYEHCRRALRRAATAGPHGLPLIGTGDWNDGMSLVGAEGKGESVWLGWFLITTLRDFAVYADARGDSGESLWMRTTADAYQMAIETHGWDGDWYRRAYFDDGTVMGSAESAECRIDSIAQSWSVISGAGNAARAAHAMEALETHLVNEQERLIMLLTPPFDKGSHNPGYIKGYLPGVRENGAQYTHAALWAVQATAMLGRGERAFELFQMLNPLTHSASASAMRQYKVEPYVVAADVYTAPLQVGRGGWTWYTGSASWMYRVALESLLGFTKRGESLRISPRVPAAWKGFAIDYRFGTTDYAISVVDPAEVQTKGAQIHLDGVLQPSDLIPLVDDGERRVVVVSPMGSTPAGQSR</sequence>
<keyword evidence="4" id="KW-1133">Transmembrane helix</keyword>
<dbReference type="CDD" id="cd11753">
    <property type="entry name" value="GH94N_ChvB_NdvB_2_like"/>
    <property type="match status" value="1"/>
</dbReference>
<keyword evidence="4" id="KW-0472">Membrane</keyword>
<dbReference type="EMBL" id="CP011454">
    <property type="protein sequence ID" value="AMW04454.1"/>
    <property type="molecule type" value="Genomic_DNA"/>
</dbReference>
<evidence type="ECO:0000313" key="9">
    <source>
        <dbReference type="Proteomes" id="UP000076404"/>
    </source>
</evidence>
<evidence type="ECO:0000256" key="1">
    <source>
        <dbReference type="ARBA" id="ARBA00022676"/>
    </source>
</evidence>
<dbReference type="eggNOG" id="COG3459">
    <property type="taxonomic scope" value="Bacteria"/>
</dbReference>
<feature type="domain" description="Glycosyl hydrolase 94 supersandwich" evidence="5">
    <location>
        <begin position="1458"/>
        <end position="1736"/>
    </location>
</feature>
<feature type="transmembrane region" description="Helical" evidence="4">
    <location>
        <begin position="988"/>
        <end position="1011"/>
    </location>
</feature>
<feature type="transmembrane region" description="Helical" evidence="4">
    <location>
        <begin position="450"/>
        <end position="470"/>
    </location>
</feature>
<dbReference type="InterPro" id="IPR037824">
    <property type="entry name" value="GH94N_2_NdvB"/>
</dbReference>
<accession>A0A143BJ41</accession>
<feature type="domain" description="Glycosyl hydrolase 94 catalytic" evidence="7">
    <location>
        <begin position="2278"/>
        <end position="2701"/>
    </location>
</feature>
<organism evidence="8 9">
    <name type="scientific">Gemmatimonas phototrophica</name>
    <dbReference type="NCBI Taxonomy" id="1379270"/>
    <lineage>
        <taxon>Bacteria</taxon>
        <taxon>Pseudomonadati</taxon>
        <taxon>Gemmatimonadota</taxon>
        <taxon>Gemmatimonadia</taxon>
        <taxon>Gemmatimonadales</taxon>
        <taxon>Gemmatimonadaceae</taxon>
        <taxon>Gemmatimonas</taxon>
    </lineage>
</organism>
<dbReference type="RefSeq" id="WP_053334215.1">
    <property type="nucleotide sequence ID" value="NZ_CP011454.1"/>
</dbReference>
<dbReference type="Pfam" id="PF17167">
    <property type="entry name" value="Glyco_hydro_94"/>
    <property type="match status" value="1"/>
</dbReference>
<dbReference type="InterPro" id="IPR037820">
    <property type="entry name" value="GH94N_NdvB"/>
</dbReference>
<name>A0A143BJ41_9BACT</name>
<gene>
    <name evidence="8" type="ORF">GEMMAAP_05575</name>
</gene>
<feature type="domain" description="Glycoamylase-like" evidence="6">
    <location>
        <begin position="1208"/>
        <end position="1413"/>
    </location>
</feature>
<dbReference type="Pfam" id="PF06165">
    <property type="entry name" value="GH94_b-supersand"/>
    <property type="match status" value="2"/>
</dbReference>
<dbReference type="InterPro" id="IPR008928">
    <property type="entry name" value="6-hairpin_glycosidase_sf"/>
</dbReference>
<dbReference type="Gene3D" id="1.50.10.140">
    <property type="match status" value="1"/>
</dbReference>
<evidence type="ECO:0000256" key="3">
    <source>
        <dbReference type="SAM" id="MobiDB-lite"/>
    </source>
</evidence>
<evidence type="ECO:0000259" key="7">
    <source>
        <dbReference type="Pfam" id="PF17167"/>
    </source>
</evidence>
<dbReference type="Gene3D" id="2.70.98.40">
    <property type="entry name" value="Glycoside hydrolase, family 65, N-terminal domain"/>
    <property type="match status" value="2"/>
</dbReference>
<dbReference type="GO" id="GO:0016757">
    <property type="term" value="F:glycosyltransferase activity"/>
    <property type="evidence" value="ECO:0007669"/>
    <property type="project" value="UniProtKB-KW"/>
</dbReference>
<keyword evidence="1" id="KW-0328">Glycosyltransferase</keyword>